<evidence type="ECO:0000313" key="1">
    <source>
        <dbReference type="EMBL" id="ACV06657.1"/>
    </source>
</evidence>
<dbReference type="Gene3D" id="3.40.50.300">
    <property type="entry name" value="P-loop containing nucleotide triphosphate hydrolases"/>
    <property type="match status" value="1"/>
</dbReference>
<dbReference type="HOGENOM" id="CLU_050209_0_0_11"/>
<evidence type="ECO:0000313" key="2">
    <source>
        <dbReference type="Proteomes" id="UP000006666"/>
    </source>
</evidence>
<dbReference type="KEGG" id="kse:Ksed_16420"/>
<dbReference type="SUPFAM" id="SSF53795">
    <property type="entry name" value="PEP carboxykinase-like"/>
    <property type="match status" value="1"/>
</dbReference>
<keyword evidence="2" id="KW-1185">Reference proteome</keyword>
<dbReference type="Proteomes" id="UP000006666">
    <property type="component" value="Chromosome"/>
</dbReference>
<organism evidence="1 2">
    <name type="scientific">Kytococcus sedentarius (strain ATCC 14392 / DSM 20547 / JCM 11482 / CCUG 33030 / NBRC 15357 / NCTC 11040 / CCM 314 / 541)</name>
    <name type="common">Micrococcus sedentarius</name>
    <dbReference type="NCBI Taxonomy" id="478801"/>
    <lineage>
        <taxon>Bacteria</taxon>
        <taxon>Bacillati</taxon>
        <taxon>Actinomycetota</taxon>
        <taxon>Actinomycetes</taxon>
        <taxon>Micrococcales</taxon>
        <taxon>Kytococcaceae</taxon>
        <taxon>Kytococcus</taxon>
    </lineage>
</organism>
<dbReference type="InterPro" id="IPR027417">
    <property type="entry name" value="P-loop_NTPase"/>
</dbReference>
<reference evidence="1 2" key="1">
    <citation type="journal article" date="2009" name="Stand. Genomic Sci.">
        <title>Complete genome sequence of Kytococcus sedentarius type strain (541).</title>
        <authorList>
            <person name="Sims D."/>
            <person name="Brettin T."/>
            <person name="Detter J.C."/>
            <person name="Han C."/>
            <person name="Lapidus A."/>
            <person name="Copeland A."/>
            <person name="Glavina Del Rio T."/>
            <person name="Nolan M."/>
            <person name="Chen F."/>
            <person name="Lucas S."/>
            <person name="Tice H."/>
            <person name="Cheng J.F."/>
            <person name="Bruce D."/>
            <person name="Goodwin L."/>
            <person name="Pitluck S."/>
            <person name="Ovchinnikova G."/>
            <person name="Pati A."/>
            <person name="Ivanova N."/>
            <person name="Mavrommatis K."/>
            <person name="Chen A."/>
            <person name="Palaniappan K."/>
            <person name="D'haeseleer P."/>
            <person name="Chain P."/>
            <person name="Bristow J."/>
            <person name="Eisen J.A."/>
            <person name="Markowitz V."/>
            <person name="Hugenholtz P."/>
            <person name="Schneider S."/>
            <person name="Goker M."/>
            <person name="Pukall R."/>
            <person name="Kyrpides N.C."/>
            <person name="Klenk H.P."/>
        </authorList>
    </citation>
    <scope>NUCLEOTIDE SEQUENCE [LARGE SCALE GENOMIC DNA]</scope>
    <source>
        <strain evidence="2">ATCC 14392 / DSM 20547 / JCM 11482 / CCUG 33030 / NBRC 15357 / NCTC 11040 / CCM 314 / 541</strain>
    </source>
</reference>
<protein>
    <recommendedName>
        <fullName evidence="3">Coenzyme PQQ synthesis protein D (PqqD)</fullName>
    </recommendedName>
</protein>
<proteinExistence type="predicted"/>
<sequence length="428" mass="44602">MTTTGAAPRAGQDGEEGREIARLQVLSTVWSVVDHASGMQDDIPALWARCATEAAPTRVVRLLPAGETAPRSVDAAGVADAADARATHPATGEPARLPEQILTVTDEQSGYRFASRVISSSIAEHVGKALMLHAGALTVAGGDRAVALVAASGTGKTTASRVLAQQGWGYLTDECVAVGEDLTIQPLAKPLSVVTDPAAGGHLKHQVGPDELGMAEPGESAVLAGMVLLRRLRNEEEVARDGGILPRLDEVDLAEALGRLAPQTSALSRTPGGLARLAQVVREVGVVELVYSEIEQASGLLADWVAGQAHRPRLPADEPDVLVGGAPWDQVLVKPGEVEALTPSARCQREDHSSAVLTTDGQAVVMTGSEVTQLGPLGRVLWERLAEPRALGELQEALVEAFGEHPDAPAITAEALASLRSQGLVRVV</sequence>
<dbReference type="AlphaFoldDB" id="C7NIL9"/>
<name>C7NIL9_KYTSD</name>
<dbReference type="STRING" id="478801.Ksed_16420"/>
<dbReference type="EMBL" id="CP001686">
    <property type="protein sequence ID" value="ACV06657.1"/>
    <property type="molecule type" value="Genomic_DNA"/>
</dbReference>
<dbReference type="eggNOG" id="COG0488">
    <property type="taxonomic scope" value="Bacteria"/>
</dbReference>
<evidence type="ECO:0008006" key="3">
    <source>
        <dbReference type="Google" id="ProtNLM"/>
    </source>
</evidence>
<gene>
    <name evidence="1" type="ordered locus">Ksed_16420</name>
</gene>
<dbReference type="RefSeq" id="WP_015779602.1">
    <property type="nucleotide sequence ID" value="NC_013169.1"/>
</dbReference>
<accession>C7NIL9</accession>